<gene>
    <name evidence="7" type="ORF">BHD05_00205</name>
</gene>
<keyword evidence="5 6" id="KW-0472">Membrane</keyword>
<dbReference type="EMBL" id="CP017146">
    <property type="protein sequence ID" value="QHO68299.1"/>
    <property type="molecule type" value="Genomic_DNA"/>
</dbReference>
<dbReference type="Pfam" id="PF03631">
    <property type="entry name" value="Virul_fac_BrkB"/>
    <property type="match status" value="1"/>
</dbReference>
<feature type="transmembrane region" description="Helical" evidence="6">
    <location>
        <begin position="240"/>
        <end position="261"/>
    </location>
</feature>
<dbReference type="PANTHER" id="PTHR30213:SF1">
    <property type="entry name" value="INNER MEMBRANE PROTEIN YHJD"/>
    <property type="match status" value="1"/>
</dbReference>
<keyword evidence="8" id="KW-1185">Reference proteome</keyword>
<keyword evidence="2" id="KW-1003">Cell membrane</keyword>
<evidence type="ECO:0000313" key="7">
    <source>
        <dbReference type="EMBL" id="QHO68299.1"/>
    </source>
</evidence>
<protein>
    <submittedName>
        <fullName evidence="7">Uncharacterized protein</fullName>
    </submittedName>
</protein>
<feature type="transmembrane region" description="Helical" evidence="6">
    <location>
        <begin position="112"/>
        <end position="132"/>
    </location>
</feature>
<dbReference type="PANTHER" id="PTHR30213">
    <property type="entry name" value="INNER MEMBRANE PROTEIN YHJD"/>
    <property type="match status" value="1"/>
</dbReference>
<sequence>MAESSTDHAPAEQIGGVSGIVSKVTQLKLVRVFTYYISRRGVLLAFGLSYQALFATFAALWVAFSIAGLVLQNNIGLRDSLIMAVSQSVPGLIDNGDGSGAVDPDVLLGANVFGWTGALALVILIATAIGWLDSARGAVREIFDIGILKANFALQKLKDLGFGVAFGIALLASTTLSAATTWLIGTVLPLVGIDSDSALSITLGRIVGLLIVLAIDTLLLAAIYRLLAQVPIPRSKLLQGALIGGVAIGLLKLLGGAVIGGTGNNPLLASFAVIVGLLIWFNIVCQLILLCAAWIAVGMNDSGIPADPEAAEKARLQRERIAELERIAAEARKPGVFARMVRRLDPRRSDADRAK</sequence>
<name>A0A7L5AJ44_9MICO</name>
<reference evidence="7 8" key="1">
    <citation type="submission" date="2016-09" db="EMBL/GenBank/DDBJ databases">
        <title>Complete genome sequence of microbes from the polar regions.</title>
        <authorList>
            <person name="Liao L."/>
            <person name="Chen B."/>
        </authorList>
    </citation>
    <scope>NUCLEOTIDE SEQUENCE [LARGE SCALE GENOMIC DNA]</scope>
    <source>
        <strain evidence="7 8">ZS314</strain>
    </source>
</reference>
<evidence type="ECO:0000313" key="8">
    <source>
        <dbReference type="Proteomes" id="UP000464507"/>
    </source>
</evidence>
<accession>A0A7L5AJ44</accession>
<evidence type="ECO:0000256" key="1">
    <source>
        <dbReference type="ARBA" id="ARBA00004651"/>
    </source>
</evidence>
<dbReference type="AlphaFoldDB" id="A0A7L5AJ44"/>
<evidence type="ECO:0000256" key="4">
    <source>
        <dbReference type="ARBA" id="ARBA00022989"/>
    </source>
</evidence>
<keyword evidence="3 6" id="KW-0812">Transmembrane</keyword>
<evidence type="ECO:0000256" key="6">
    <source>
        <dbReference type="SAM" id="Phobius"/>
    </source>
</evidence>
<feature type="transmembrane region" description="Helical" evidence="6">
    <location>
        <begin position="205"/>
        <end position="228"/>
    </location>
</feature>
<feature type="transmembrane region" description="Helical" evidence="6">
    <location>
        <begin position="41"/>
        <end position="71"/>
    </location>
</feature>
<feature type="transmembrane region" description="Helical" evidence="6">
    <location>
        <begin position="267"/>
        <end position="297"/>
    </location>
</feature>
<proteinExistence type="predicted"/>
<evidence type="ECO:0000256" key="5">
    <source>
        <dbReference type="ARBA" id="ARBA00023136"/>
    </source>
</evidence>
<comment type="subcellular location">
    <subcellularLocation>
        <location evidence="1">Cell membrane</location>
        <topology evidence="1">Multi-pass membrane protein</topology>
    </subcellularLocation>
</comment>
<evidence type="ECO:0000256" key="2">
    <source>
        <dbReference type="ARBA" id="ARBA00022475"/>
    </source>
</evidence>
<dbReference type="RefSeq" id="WP_161884651.1">
    <property type="nucleotide sequence ID" value="NZ_CP017146.1"/>
</dbReference>
<dbReference type="InterPro" id="IPR017039">
    <property type="entry name" value="Virul_fac_BrkB"/>
</dbReference>
<dbReference type="OrthoDB" id="3229302at2"/>
<organism evidence="7 8">
    <name type="scientific">Marisediminicola antarctica</name>
    <dbReference type="NCBI Taxonomy" id="674079"/>
    <lineage>
        <taxon>Bacteria</taxon>
        <taxon>Bacillati</taxon>
        <taxon>Actinomycetota</taxon>
        <taxon>Actinomycetes</taxon>
        <taxon>Micrococcales</taxon>
        <taxon>Microbacteriaceae</taxon>
        <taxon>Marisediminicola</taxon>
    </lineage>
</organism>
<dbReference type="Proteomes" id="UP000464507">
    <property type="component" value="Chromosome"/>
</dbReference>
<dbReference type="KEGG" id="mant:BHD05_00205"/>
<keyword evidence="4 6" id="KW-1133">Transmembrane helix</keyword>
<feature type="transmembrane region" description="Helical" evidence="6">
    <location>
        <begin position="160"/>
        <end position="185"/>
    </location>
</feature>
<dbReference type="GO" id="GO:0005886">
    <property type="term" value="C:plasma membrane"/>
    <property type="evidence" value="ECO:0007669"/>
    <property type="project" value="UniProtKB-SubCell"/>
</dbReference>
<evidence type="ECO:0000256" key="3">
    <source>
        <dbReference type="ARBA" id="ARBA00022692"/>
    </source>
</evidence>